<protein>
    <submittedName>
        <fullName evidence="3">Chaperonin</fullName>
    </submittedName>
</protein>
<dbReference type="Gene3D" id="2.30.33.40">
    <property type="entry name" value="GroES chaperonin"/>
    <property type="match status" value="1"/>
</dbReference>
<evidence type="ECO:0000256" key="2">
    <source>
        <dbReference type="ARBA" id="ARBA00023186"/>
    </source>
</evidence>
<dbReference type="InterPro" id="IPR037124">
    <property type="entry name" value="Chaperonin_GroES_sf"/>
</dbReference>
<name>A0A1F6CAJ7_HANXR</name>
<dbReference type="AlphaFoldDB" id="A0A1F6CAJ7"/>
<comment type="caution">
    <text evidence="3">The sequence shown here is derived from an EMBL/GenBank/DDBJ whole genome shotgun (WGS) entry which is preliminary data.</text>
</comment>
<sequence>MSELIIVGDRVLIEPEEGEQRTEAGLFLPATVTEKEKVGAGRVVRVGPGYLMANPEYSEGEPWTQPREVVRYLPLQAQPGDLAFFLRKEAVEITYEKKSYVIVHHAVILALVRPKPEDLLENIEGLLNTEE</sequence>
<dbReference type="SUPFAM" id="SSF50129">
    <property type="entry name" value="GroES-like"/>
    <property type="match status" value="1"/>
</dbReference>
<evidence type="ECO:0000256" key="1">
    <source>
        <dbReference type="ARBA" id="ARBA00006975"/>
    </source>
</evidence>
<reference evidence="3 4" key="1">
    <citation type="journal article" date="2016" name="Nat. Commun.">
        <title>Thousands of microbial genomes shed light on interconnected biogeochemical processes in an aquifer system.</title>
        <authorList>
            <person name="Anantharaman K."/>
            <person name="Brown C.T."/>
            <person name="Hug L.A."/>
            <person name="Sharon I."/>
            <person name="Castelle C.J."/>
            <person name="Probst A.J."/>
            <person name="Thomas B.C."/>
            <person name="Singh A."/>
            <person name="Wilkins M.J."/>
            <person name="Karaoz U."/>
            <person name="Brodie E.L."/>
            <person name="Williams K.H."/>
            <person name="Hubbard S.S."/>
            <person name="Banfield J.F."/>
        </authorList>
    </citation>
    <scope>NUCLEOTIDE SEQUENCE [LARGE SCALE GENOMIC DNA]</scope>
    <source>
        <strain evidence="4">RIFCSPLOWO2_12_FULL_64_10</strain>
    </source>
</reference>
<comment type="similarity">
    <text evidence="1">Belongs to the GroES chaperonin family.</text>
</comment>
<keyword evidence="2" id="KW-0143">Chaperone</keyword>
<proteinExistence type="inferred from homology"/>
<evidence type="ECO:0000313" key="4">
    <source>
        <dbReference type="Proteomes" id="UP000178606"/>
    </source>
</evidence>
<dbReference type="InterPro" id="IPR011032">
    <property type="entry name" value="GroES-like_sf"/>
</dbReference>
<dbReference type="GO" id="GO:0044183">
    <property type="term" value="F:protein folding chaperone"/>
    <property type="evidence" value="ECO:0007669"/>
    <property type="project" value="InterPro"/>
</dbReference>
<evidence type="ECO:0000313" key="3">
    <source>
        <dbReference type="EMBL" id="OGG46021.1"/>
    </source>
</evidence>
<dbReference type="SMART" id="SM00883">
    <property type="entry name" value="Cpn10"/>
    <property type="match status" value="1"/>
</dbReference>
<dbReference type="InterPro" id="IPR020818">
    <property type="entry name" value="Chaperonin_GroES"/>
</dbReference>
<organism evidence="3 4">
    <name type="scientific">Handelsmanbacteria sp. (strain RIFCSPLOWO2_12_FULL_64_10)</name>
    <dbReference type="NCBI Taxonomy" id="1817868"/>
    <lineage>
        <taxon>Bacteria</taxon>
        <taxon>Candidatus Handelsmaniibacteriota</taxon>
    </lineage>
</organism>
<dbReference type="EMBL" id="MFKF01000347">
    <property type="protein sequence ID" value="OGG46021.1"/>
    <property type="molecule type" value="Genomic_DNA"/>
</dbReference>
<dbReference type="GO" id="GO:0005524">
    <property type="term" value="F:ATP binding"/>
    <property type="evidence" value="ECO:0007669"/>
    <property type="project" value="InterPro"/>
</dbReference>
<dbReference type="Proteomes" id="UP000178606">
    <property type="component" value="Unassembled WGS sequence"/>
</dbReference>
<accession>A0A1F6CAJ7</accession>
<dbReference type="CDD" id="cd00320">
    <property type="entry name" value="cpn10"/>
    <property type="match status" value="1"/>
</dbReference>
<dbReference type="Pfam" id="PF00166">
    <property type="entry name" value="Cpn10"/>
    <property type="match status" value="1"/>
</dbReference>
<gene>
    <name evidence="3" type="ORF">A3F84_26040</name>
</gene>